<dbReference type="AlphaFoldDB" id="A0A0M9EPW0"/>
<proteinExistence type="predicted"/>
<accession>A0A0M9EPW0</accession>
<gene>
    <name evidence="3" type="ORF">FLAG1_10039</name>
</gene>
<evidence type="ECO:0000313" key="3">
    <source>
        <dbReference type="EMBL" id="KPA37162.1"/>
    </source>
</evidence>
<comment type="caution">
    <text evidence="3">The sequence shown here is derived from an EMBL/GenBank/DDBJ whole genome shotgun (WGS) entry which is preliminary data.</text>
</comment>
<dbReference type="EMBL" id="JXCE01000464">
    <property type="protein sequence ID" value="KPA37162.1"/>
    <property type="molecule type" value="Genomic_DNA"/>
</dbReference>
<feature type="compositionally biased region" description="Basic and acidic residues" evidence="1">
    <location>
        <begin position="255"/>
        <end position="264"/>
    </location>
</feature>
<feature type="region of interest" description="Disordered" evidence="1">
    <location>
        <begin position="243"/>
        <end position="285"/>
    </location>
</feature>
<dbReference type="Proteomes" id="UP000037904">
    <property type="component" value="Unassembled WGS sequence"/>
</dbReference>
<name>A0A0M9EPW0_FUSLA</name>
<protein>
    <recommendedName>
        <fullName evidence="2">2EXR domain-containing protein</fullName>
    </recommendedName>
</protein>
<evidence type="ECO:0000256" key="1">
    <source>
        <dbReference type="SAM" id="MobiDB-lite"/>
    </source>
</evidence>
<keyword evidence="4" id="KW-1185">Reference proteome</keyword>
<sequence>MPVLVKDTPFELGNLPAELRLMIWEAMFPKTRIHGVIAIQGSEYWKYTFRITPFSLPMVFQICSESRQIAQARFKRFAINKGTELADCWVPYGYCNPKVDALYVPFRALGTGGALEFGPFRRIMIAVNSPGSSYPMHPCPNSGFATKNVDDRLQICFVKAGHTIEPPDHGRCNSVFPVGLPEPKPLTRAGWPFYKATTTWISEMERCVEDGYGPAVTVGLMPPISCAYSGRFEEMKVAFEAEQAEKADGPGNAKTEVELERGVPEEDVAMSSQRWDGGQEPAYMV</sequence>
<dbReference type="OrthoDB" id="3561261at2759"/>
<organism evidence="3 4">
    <name type="scientific">Fusarium langsethiae</name>
    <dbReference type="NCBI Taxonomy" id="179993"/>
    <lineage>
        <taxon>Eukaryota</taxon>
        <taxon>Fungi</taxon>
        <taxon>Dikarya</taxon>
        <taxon>Ascomycota</taxon>
        <taxon>Pezizomycotina</taxon>
        <taxon>Sordariomycetes</taxon>
        <taxon>Hypocreomycetidae</taxon>
        <taxon>Hypocreales</taxon>
        <taxon>Nectriaceae</taxon>
        <taxon>Fusarium</taxon>
    </lineage>
</organism>
<reference evidence="3 4" key="1">
    <citation type="submission" date="2015-04" db="EMBL/GenBank/DDBJ databases">
        <title>The draft genome sequence of Fusarium langsethiae, a T-2/HT-2 mycotoxin producer.</title>
        <authorList>
            <person name="Lysoe E."/>
            <person name="Divon H.H."/>
            <person name="Terzi V."/>
            <person name="Orru L."/>
            <person name="Lamontanara A."/>
            <person name="Kolseth A.-K."/>
            <person name="Frandsen R.J."/>
            <person name="Nielsen K."/>
            <person name="Thrane U."/>
        </authorList>
    </citation>
    <scope>NUCLEOTIDE SEQUENCE [LARGE SCALE GENOMIC DNA]</scope>
    <source>
        <strain evidence="3 4">Fl201059</strain>
    </source>
</reference>
<evidence type="ECO:0000313" key="4">
    <source>
        <dbReference type="Proteomes" id="UP000037904"/>
    </source>
</evidence>
<dbReference type="PANTHER" id="PTHR35910:SF6">
    <property type="entry name" value="2EXR DOMAIN-CONTAINING PROTEIN"/>
    <property type="match status" value="1"/>
</dbReference>
<dbReference type="InterPro" id="IPR045518">
    <property type="entry name" value="2EXR"/>
</dbReference>
<evidence type="ECO:0000259" key="2">
    <source>
        <dbReference type="Pfam" id="PF20150"/>
    </source>
</evidence>
<dbReference type="PANTHER" id="PTHR35910">
    <property type="entry name" value="2EXR DOMAIN-CONTAINING PROTEIN"/>
    <property type="match status" value="1"/>
</dbReference>
<feature type="domain" description="2EXR" evidence="2">
    <location>
        <begin position="14"/>
        <end position="102"/>
    </location>
</feature>
<dbReference type="Pfam" id="PF20150">
    <property type="entry name" value="2EXR"/>
    <property type="match status" value="1"/>
</dbReference>